<sequence>MEETQENSNKSKLLESLNKASKDLLTKPIPMYTYTNLAAIKTFQELHAELDPVLTTDPTLSNLSQLVSNLKTQLNNLQNSQGHSLKSFVRRRIVDHEISCIVASIDVEVQAWINRETIRNLVRVLLDSDDEEEKAKALTRFEKRLSSGFNRDLQELVLKAKVFSILESMLSESKCSIRVFEQSARAVVALVKFNKDVFVGQVLMGPIVRNLVSKASHGSIRVLSSLVKLIKSPLVYEMEAQGYIPRIISLLYSNDRSIVIVALDCVFEIAFFARKEAVEAMIEEGLIKKLVELQRLEIEGDSIDGGGGESRGICEETEEKEREMGRRERGLMEEWPFASCVTRFIVQLEMGDGLELGERRELKQEILSRVREASVSDAEATAIVSEILWGSSPLLR</sequence>
<dbReference type="EMBL" id="CM037155">
    <property type="protein sequence ID" value="KAH7847216.1"/>
    <property type="molecule type" value="Genomic_DNA"/>
</dbReference>
<accession>A0ACB7Y129</accession>
<gene>
    <name evidence="1" type="ORF">Vadar_023401</name>
</gene>
<organism evidence="1 2">
    <name type="scientific">Vaccinium darrowii</name>
    <dbReference type="NCBI Taxonomy" id="229202"/>
    <lineage>
        <taxon>Eukaryota</taxon>
        <taxon>Viridiplantae</taxon>
        <taxon>Streptophyta</taxon>
        <taxon>Embryophyta</taxon>
        <taxon>Tracheophyta</taxon>
        <taxon>Spermatophyta</taxon>
        <taxon>Magnoliopsida</taxon>
        <taxon>eudicotyledons</taxon>
        <taxon>Gunneridae</taxon>
        <taxon>Pentapetalae</taxon>
        <taxon>asterids</taxon>
        <taxon>Ericales</taxon>
        <taxon>Ericaceae</taxon>
        <taxon>Vaccinioideae</taxon>
        <taxon>Vaccinieae</taxon>
        <taxon>Vaccinium</taxon>
    </lineage>
</organism>
<comment type="caution">
    <text evidence="1">The sequence shown here is derived from an EMBL/GenBank/DDBJ whole genome shotgun (WGS) entry which is preliminary data.</text>
</comment>
<reference evidence="1 2" key="1">
    <citation type="journal article" date="2021" name="Hortic Res">
        <title>High-quality reference genome and annotation aids understanding of berry development for evergreen blueberry (Vaccinium darrowii).</title>
        <authorList>
            <person name="Yu J."/>
            <person name="Hulse-Kemp A.M."/>
            <person name="Babiker E."/>
            <person name="Staton M."/>
        </authorList>
    </citation>
    <scope>NUCLEOTIDE SEQUENCE [LARGE SCALE GENOMIC DNA]</scope>
    <source>
        <strain evidence="2">cv. NJ 8807/NJ 8810</strain>
        <tissue evidence="1">Young leaf</tissue>
    </source>
</reference>
<proteinExistence type="predicted"/>
<dbReference type="Proteomes" id="UP000828048">
    <property type="component" value="Chromosome 5"/>
</dbReference>
<evidence type="ECO:0000313" key="1">
    <source>
        <dbReference type="EMBL" id="KAH7847216.1"/>
    </source>
</evidence>
<protein>
    <submittedName>
        <fullName evidence="1">Uncharacterized protein</fullName>
    </submittedName>
</protein>
<evidence type="ECO:0000313" key="2">
    <source>
        <dbReference type="Proteomes" id="UP000828048"/>
    </source>
</evidence>
<keyword evidence="2" id="KW-1185">Reference proteome</keyword>
<name>A0ACB7Y129_9ERIC</name>